<gene>
    <name evidence="2" type="ORF">B4U37_04305</name>
    <name evidence="3" type="ORF">FZC74_12870</name>
</gene>
<reference evidence="3 5" key="2">
    <citation type="submission" date="2019-08" db="EMBL/GenBank/DDBJ databases">
        <title>Bacillus genomes from the desert of Cuatro Cienegas, Coahuila.</title>
        <authorList>
            <person name="Olmedo-Alvarez G."/>
        </authorList>
    </citation>
    <scope>NUCLEOTIDE SEQUENCE [LARGE SCALE GENOMIC DNA]</scope>
    <source>
        <strain evidence="3 5">CH88_3T</strain>
    </source>
</reference>
<dbReference type="Proteomes" id="UP000195573">
    <property type="component" value="Chromosome"/>
</dbReference>
<reference evidence="2 4" key="1">
    <citation type="submission" date="2017-04" db="EMBL/GenBank/DDBJ databases">
        <title>Complete Genome Sequence of the Bacillus horikoshii 20a strain from Cuatro Cienegas, Coahuila, Mexico.</title>
        <authorList>
            <person name="Zarza E."/>
            <person name="Alcaraz L.D."/>
            <person name="Aguilar-Salinas B."/>
            <person name="Islas A."/>
            <person name="Olmedo-Alvarez G."/>
        </authorList>
    </citation>
    <scope>NUCLEOTIDE SEQUENCE [LARGE SCALE GENOMIC DNA]</scope>
    <source>
        <strain evidence="2 4">20a</strain>
    </source>
</reference>
<proteinExistence type="predicted"/>
<evidence type="ECO:0000313" key="4">
    <source>
        <dbReference type="Proteomes" id="UP000195573"/>
    </source>
</evidence>
<dbReference type="EMBL" id="VTEU01000004">
    <property type="protein sequence ID" value="TYS58686.1"/>
    <property type="molecule type" value="Genomic_DNA"/>
</dbReference>
<keyword evidence="4" id="KW-1185">Reference proteome</keyword>
<protein>
    <submittedName>
        <fullName evidence="3">YtxH domain-containing protein</fullName>
    </submittedName>
</protein>
<evidence type="ECO:0000313" key="2">
    <source>
        <dbReference type="EMBL" id="ART75311.1"/>
    </source>
</evidence>
<sequence>MGNRNKLVDGMLIGALIGGAISLLDKNTRTTFIHNGKCVGGKLKYAIQHPQEIADSVRHQIESVKTTVEDVTNDIDYLRSKVNELKETTPQMLEIISETKEVITKHLDSAERKNKYLS</sequence>
<evidence type="ECO:0000313" key="3">
    <source>
        <dbReference type="EMBL" id="TYS58686.1"/>
    </source>
</evidence>
<evidence type="ECO:0000256" key="1">
    <source>
        <dbReference type="SAM" id="Phobius"/>
    </source>
</evidence>
<dbReference type="RefSeq" id="WP_088017237.1">
    <property type="nucleotide sequence ID" value="NZ_CP020880.1"/>
</dbReference>
<dbReference type="GeneID" id="96737650"/>
<keyword evidence="1" id="KW-0472">Membrane</keyword>
<dbReference type="EMBL" id="CP020880">
    <property type="protein sequence ID" value="ART75311.1"/>
    <property type="molecule type" value="Genomic_DNA"/>
</dbReference>
<name>A0A1Y0CJ63_9BACI</name>
<evidence type="ECO:0000313" key="5">
    <source>
        <dbReference type="Proteomes" id="UP000323393"/>
    </source>
</evidence>
<feature type="transmembrane region" description="Helical" evidence="1">
    <location>
        <begin position="7"/>
        <end position="24"/>
    </location>
</feature>
<dbReference type="AlphaFoldDB" id="A0A1Y0CJ63"/>
<keyword evidence="1" id="KW-1133">Transmembrane helix</keyword>
<keyword evidence="1" id="KW-0812">Transmembrane</keyword>
<organism evidence="3 5">
    <name type="scientific">Sutcliffiella horikoshii</name>
    <dbReference type="NCBI Taxonomy" id="79883"/>
    <lineage>
        <taxon>Bacteria</taxon>
        <taxon>Bacillati</taxon>
        <taxon>Bacillota</taxon>
        <taxon>Bacilli</taxon>
        <taxon>Bacillales</taxon>
        <taxon>Bacillaceae</taxon>
        <taxon>Sutcliffiella</taxon>
    </lineage>
</organism>
<dbReference type="KEGG" id="bhk:B4U37_04305"/>
<dbReference type="Proteomes" id="UP000323393">
    <property type="component" value="Unassembled WGS sequence"/>
</dbReference>
<accession>A0A1Y0CJ63</accession>